<organism evidence="1 2">
    <name type="scientific">Lepraria neglecta</name>
    <dbReference type="NCBI Taxonomy" id="209136"/>
    <lineage>
        <taxon>Eukaryota</taxon>
        <taxon>Fungi</taxon>
        <taxon>Dikarya</taxon>
        <taxon>Ascomycota</taxon>
        <taxon>Pezizomycotina</taxon>
        <taxon>Lecanoromycetes</taxon>
        <taxon>OSLEUM clade</taxon>
        <taxon>Lecanoromycetidae</taxon>
        <taxon>Lecanorales</taxon>
        <taxon>Lecanorineae</taxon>
        <taxon>Stereocaulaceae</taxon>
        <taxon>Lepraria</taxon>
    </lineage>
</organism>
<dbReference type="AlphaFoldDB" id="A0AAD9Z6Y2"/>
<dbReference type="InterPro" id="IPR050121">
    <property type="entry name" value="Cytochrome_P450_monoxygenase"/>
</dbReference>
<dbReference type="Pfam" id="PF00067">
    <property type="entry name" value="p450"/>
    <property type="match status" value="1"/>
</dbReference>
<dbReference type="PANTHER" id="PTHR24305:SF227">
    <property type="entry name" value="P450, PUTATIVE (EUROFUNG)-RELATED"/>
    <property type="match status" value="1"/>
</dbReference>
<keyword evidence="2" id="KW-1185">Reference proteome</keyword>
<dbReference type="GO" id="GO:0004497">
    <property type="term" value="F:monooxygenase activity"/>
    <property type="evidence" value="ECO:0007669"/>
    <property type="project" value="InterPro"/>
</dbReference>
<dbReference type="EMBL" id="JASNWA010000008">
    <property type="protein sequence ID" value="KAK3171332.1"/>
    <property type="molecule type" value="Genomic_DNA"/>
</dbReference>
<dbReference type="Proteomes" id="UP001276659">
    <property type="component" value="Unassembled WGS sequence"/>
</dbReference>
<evidence type="ECO:0008006" key="3">
    <source>
        <dbReference type="Google" id="ProtNLM"/>
    </source>
</evidence>
<proteinExistence type="predicted"/>
<comment type="caution">
    <text evidence="1">The sequence shown here is derived from an EMBL/GenBank/DDBJ whole genome shotgun (WGS) entry which is preliminary data.</text>
</comment>
<dbReference type="SUPFAM" id="SSF48264">
    <property type="entry name" value="Cytochrome P450"/>
    <property type="match status" value="1"/>
</dbReference>
<sequence>MRNLIDLVPNNGISRYLGIFNRERLVVTNPKALAEILVHKSYEFIKPPHFVSGIGRILGVGLLLAEGEEHKSLIDALIANNWHAPDKPEKSVDVCEWMSRATLNIIGVAGMGQEFNAIQHPDSELYQTYQKLFKPSQIARVMGPNGSHHSWLGYAQYSVSLAPAEKPAIVLSNLKNSIQRNSVTSYAAKVIKRICRSAIQRAKANPPAPNAKGSSLLSIALASGGFTDDDLVNQLMTFLIAGHETTASALSWCIVMLCKHPEMQAKLHDELRSGLPNPRTTFHSVNANEFDPLPYLNAICNETLRLFPLAPLTIRVAAKITTLLDHVIPKGTPIFPSCAVNVSRDLWGHDAM</sequence>
<accession>A0AAD9Z6Y2</accession>
<dbReference type="InterPro" id="IPR036396">
    <property type="entry name" value="Cyt_P450_sf"/>
</dbReference>
<dbReference type="Gene3D" id="1.10.630.10">
    <property type="entry name" value="Cytochrome P450"/>
    <property type="match status" value="1"/>
</dbReference>
<dbReference type="PRINTS" id="PR00385">
    <property type="entry name" value="P450"/>
</dbReference>
<gene>
    <name evidence="1" type="ORF">OEA41_003416</name>
</gene>
<name>A0AAD9Z6Y2_9LECA</name>
<dbReference type="GO" id="GO:0005506">
    <property type="term" value="F:iron ion binding"/>
    <property type="evidence" value="ECO:0007669"/>
    <property type="project" value="InterPro"/>
</dbReference>
<dbReference type="GO" id="GO:0016705">
    <property type="term" value="F:oxidoreductase activity, acting on paired donors, with incorporation or reduction of molecular oxygen"/>
    <property type="evidence" value="ECO:0007669"/>
    <property type="project" value="InterPro"/>
</dbReference>
<protein>
    <recommendedName>
        <fullName evidence="3">Cytochrome P450</fullName>
    </recommendedName>
</protein>
<dbReference type="GO" id="GO:0020037">
    <property type="term" value="F:heme binding"/>
    <property type="evidence" value="ECO:0007669"/>
    <property type="project" value="InterPro"/>
</dbReference>
<evidence type="ECO:0000313" key="1">
    <source>
        <dbReference type="EMBL" id="KAK3171332.1"/>
    </source>
</evidence>
<reference evidence="1" key="1">
    <citation type="submission" date="2022-11" db="EMBL/GenBank/DDBJ databases">
        <title>Chromosomal genome sequence assembly and mating type (MAT) locus characterization of the leprose asexual lichenized fungus Lepraria neglecta (Nyl.) Erichsen.</title>
        <authorList>
            <person name="Allen J.L."/>
            <person name="Pfeffer B."/>
        </authorList>
    </citation>
    <scope>NUCLEOTIDE SEQUENCE</scope>
    <source>
        <strain evidence="1">Allen 5258</strain>
    </source>
</reference>
<dbReference type="PANTHER" id="PTHR24305">
    <property type="entry name" value="CYTOCHROME P450"/>
    <property type="match status" value="1"/>
</dbReference>
<dbReference type="InterPro" id="IPR002401">
    <property type="entry name" value="Cyt_P450_E_grp-I"/>
</dbReference>
<dbReference type="InterPro" id="IPR001128">
    <property type="entry name" value="Cyt_P450"/>
</dbReference>
<dbReference type="PRINTS" id="PR00463">
    <property type="entry name" value="EP450I"/>
</dbReference>
<evidence type="ECO:0000313" key="2">
    <source>
        <dbReference type="Proteomes" id="UP001276659"/>
    </source>
</evidence>